<accession>A0AC35FTN2</accession>
<evidence type="ECO:0000313" key="1">
    <source>
        <dbReference type="Proteomes" id="UP000887580"/>
    </source>
</evidence>
<protein>
    <submittedName>
        <fullName evidence="2">tRNA-dihydrouridine(47) synthase [NAD(P)(+)]</fullName>
    </submittedName>
</protein>
<evidence type="ECO:0000313" key="2">
    <source>
        <dbReference type="WBParaSite" id="PS1159_v2.g20798.t1"/>
    </source>
</evidence>
<reference evidence="2" key="1">
    <citation type="submission" date="2022-11" db="UniProtKB">
        <authorList>
            <consortium name="WormBaseParasite"/>
        </authorList>
    </citation>
    <scope>IDENTIFICATION</scope>
</reference>
<name>A0AC35FTN2_9BILA</name>
<dbReference type="WBParaSite" id="PS1159_v2.g20798.t1">
    <property type="protein sequence ID" value="PS1159_v2.g20798.t1"/>
    <property type="gene ID" value="PS1159_v2.g20798"/>
</dbReference>
<dbReference type="Proteomes" id="UP000887580">
    <property type="component" value="Unplaced"/>
</dbReference>
<organism evidence="1 2">
    <name type="scientific">Panagrolaimus sp. PS1159</name>
    <dbReference type="NCBI Taxonomy" id="55785"/>
    <lineage>
        <taxon>Eukaryota</taxon>
        <taxon>Metazoa</taxon>
        <taxon>Ecdysozoa</taxon>
        <taxon>Nematoda</taxon>
        <taxon>Chromadorea</taxon>
        <taxon>Rhabditida</taxon>
        <taxon>Tylenchina</taxon>
        <taxon>Panagrolaimomorpha</taxon>
        <taxon>Panagrolaimoidea</taxon>
        <taxon>Panagrolaimidae</taxon>
        <taxon>Panagrolaimus</taxon>
    </lineage>
</organism>
<proteinExistence type="predicted"/>
<sequence length="620" mass="70534">MLFKNEKQISKFIIQNPFEFPRQQSDQVPAPEVSQFKASQSLLNSNEALNNGQQDIIISEEAMEEDIKTEEVSKRIEGGWAPIKKEYLLSKEELEALNAEKLQEPALEVAVERDDQKERKRGQDKRREKKMAHARNDMRNASIRLCPSVLLKGRICKFGNKCTAEHSIEKFMEQKPQDIGPECPTFNQMGKCQFSFACRFGQAHTNGLEQIEKEPDPSYKPTMNTNYSSIQIAMRKHQYDFSRADKIVKELPDPITAMEREKPKLNMRDLSGKAYLAPLTTVGNLPFRRLCTRLGAQITCSEMAVATSILQGNPSEWSLLKRHPTEKVFGVQLVGGYPDSMTRAAQIITDELDVDFIDINLGCPIEIVNEKGGGCQLAQRSNKLLKVVSAMSIVMRDVPLTVKLRYGIKEGKRDAHHVMKRLVETCPPALITLHPRSKEQRYSRLAEWDYVNECAEAIGGKAPFWVCGDVISPEAYYERLENFPIDGIMVGRGALIKPWIFKEIEDKQLWDISATERLDICKEFVNYGLEHWGSDDTGVETTRRFMLEWLSFTHRYVPIGLLEVLPPKINARPPGYRGRNELETLLGSSKSSDWVKITEMFLGKPGEGFLFAPKHKANAY</sequence>